<feature type="domain" description="Translocator protein BipB-like C-terminal" evidence="7">
    <location>
        <begin position="283"/>
        <end position="604"/>
    </location>
</feature>
<feature type="transmembrane region" description="Helical" evidence="6">
    <location>
        <begin position="366"/>
        <end position="386"/>
    </location>
</feature>
<keyword evidence="2" id="KW-1043">Host membrane</keyword>
<name>A0AAU7U437_9GAMM</name>
<dbReference type="Pfam" id="PF04888">
    <property type="entry name" value="SseC"/>
    <property type="match status" value="1"/>
</dbReference>
<evidence type="ECO:0000256" key="3">
    <source>
        <dbReference type="ARBA" id="ARBA00023026"/>
    </source>
</evidence>
<feature type="transmembrane region" description="Helical" evidence="6">
    <location>
        <begin position="340"/>
        <end position="360"/>
    </location>
</feature>
<comment type="similarity">
    <text evidence="4">Belongs to the SctE/SipB/YopB family.</text>
</comment>
<comment type="subcellular location">
    <subcellularLocation>
        <location evidence="1">Host membrane</location>
        <topology evidence="1">Multi-pass membrane protein</topology>
    </subcellularLocation>
</comment>
<keyword evidence="5" id="KW-0175">Coiled coil</keyword>
<evidence type="ECO:0000256" key="6">
    <source>
        <dbReference type="SAM" id="Phobius"/>
    </source>
</evidence>
<dbReference type="InterPro" id="IPR006972">
    <property type="entry name" value="BipB-like_C"/>
</dbReference>
<evidence type="ECO:0000259" key="7">
    <source>
        <dbReference type="Pfam" id="PF04888"/>
    </source>
</evidence>
<proteinExistence type="inferred from homology"/>
<keyword evidence="3" id="KW-0843">Virulence</keyword>
<keyword evidence="8" id="KW-0614">Plasmid</keyword>
<feature type="transmembrane region" description="Helical" evidence="6">
    <location>
        <begin position="433"/>
        <end position="453"/>
    </location>
</feature>
<dbReference type="AlphaFoldDB" id="A0AAU7U437"/>
<feature type="coiled-coil region" evidence="5">
    <location>
        <begin position="287"/>
        <end position="330"/>
    </location>
</feature>
<evidence type="ECO:0000256" key="4">
    <source>
        <dbReference type="ARBA" id="ARBA00035640"/>
    </source>
</evidence>
<sequence>MNISNQLSGIFATRAEQNELLTNGKAENIKVSPERVLVPPTGMSHDGRAEKRNTGTAGAYAAVATQEDLDIEENNTEENAPVLRAPTKNVEKQSMYNIYNSLRALMLNEDSKAVDKFQHSLELFSSSMEALNKRVKEMLDELSGQIDEAMAELDGAVSELDNLTGQANTLKDKITNLQAKLDQLKEQGIPESAEEYQAVSAAIKEAEDGLLSLGTLLSAARQRVSQLSDKVLVLQNKFNTELDAALAGHNNTAAAFLDMKHIQTKNEDQLSVGKRLIYLINKCQAFMAKDVSDRAEAERQAMELRSERMHAQQAARVKENEEQIRKAEESSKIKNCISKIIGFVVSAVSVALTVVSGGLASPLAAIVLGITLADMAATAITGQSFLAKALSPLMNHVIMPLMQAMGKIVDFLLDKTGLGKLLEKISPELYQTIKTGLTLAATIAAVIAAAILLKSAATQIGKMIEPLTKAATEQISKMMSQVANKIPEFMKNAGKSFKDLNSKLTLKNHDSLIRYTTTGNEALGFSGVTLKAVSDVQQGLANQRYEKFNAENDIYLFNNEVVEKIQDDMREAMKKIQEFMASLSQMATEIVHNEMNASNAIINNLKNMTKAG</sequence>
<keyword evidence="6" id="KW-1133">Transmembrane helix</keyword>
<dbReference type="GO" id="GO:0033644">
    <property type="term" value="C:host cell membrane"/>
    <property type="evidence" value="ECO:0007669"/>
    <property type="project" value="UniProtKB-SubCell"/>
</dbReference>
<feature type="coiled-coil region" evidence="5">
    <location>
        <begin position="121"/>
        <end position="187"/>
    </location>
</feature>
<keyword evidence="6" id="KW-0472">Membrane</keyword>
<evidence type="ECO:0000256" key="1">
    <source>
        <dbReference type="ARBA" id="ARBA00004301"/>
    </source>
</evidence>
<dbReference type="EMBL" id="CP158294">
    <property type="protein sequence ID" value="XBV47572.1"/>
    <property type="molecule type" value="Genomic_DNA"/>
</dbReference>
<keyword evidence="6" id="KW-0812">Transmembrane</keyword>
<evidence type="ECO:0000256" key="2">
    <source>
        <dbReference type="ARBA" id="ARBA00022870"/>
    </source>
</evidence>
<evidence type="ECO:0000256" key="5">
    <source>
        <dbReference type="SAM" id="Coils"/>
    </source>
</evidence>
<reference evidence="8" key="1">
    <citation type="submission" date="2024-06" db="EMBL/GenBank/DDBJ databases">
        <title>Multiomics insights into the TNT degradation mechanism by Pantoea sp. BJ2 isolated from an ammunition destruction site.</title>
        <authorList>
            <person name="Luo J."/>
        </authorList>
    </citation>
    <scope>NUCLEOTIDE SEQUENCE</scope>
    <source>
        <strain evidence="8">BJ2</strain>
        <plasmid evidence="8">plasmindB</plasmid>
    </source>
</reference>
<dbReference type="Gene3D" id="1.20.120.330">
    <property type="entry name" value="Nucleotidyltransferases domain 2"/>
    <property type="match status" value="1"/>
</dbReference>
<dbReference type="RefSeq" id="WP_350262616.1">
    <property type="nucleotide sequence ID" value="NZ_CP158294.1"/>
</dbReference>
<organism evidence="8">
    <name type="scientific">Pantoea sp. BJ2</name>
    <dbReference type="NCBI Taxonomy" id="3141322"/>
    <lineage>
        <taxon>Bacteria</taxon>
        <taxon>Pseudomonadati</taxon>
        <taxon>Pseudomonadota</taxon>
        <taxon>Gammaproteobacteria</taxon>
        <taxon>Enterobacterales</taxon>
        <taxon>Erwiniaceae</taxon>
        <taxon>Pantoea</taxon>
    </lineage>
</organism>
<dbReference type="SUPFAM" id="SSF111479">
    <property type="entry name" value="Fzo-like conserved region"/>
    <property type="match status" value="1"/>
</dbReference>
<protein>
    <submittedName>
        <fullName evidence="8">Type III secretion system translocon subunit SctE</fullName>
    </submittedName>
</protein>
<geneLocation type="plasmid" evidence="8">
    <name>plasmindB</name>
</geneLocation>
<gene>
    <name evidence="8" type="primary">sctE</name>
    <name evidence="8" type="ORF">AAF463_24955</name>
</gene>
<evidence type="ECO:0000313" key="8">
    <source>
        <dbReference type="EMBL" id="XBV47572.1"/>
    </source>
</evidence>
<accession>A0AAU7U437</accession>